<dbReference type="PANTHER" id="PTHR30576">
    <property type="entry name" value="COLANIC BIOSYNTHESIS UDP-GLUCOSE LIPID CARRIER TRANSFERASE"/>
    <property type="match status" value="1"/>
</dbReference>
<keyword evidence="2" id="KW-0472">Membrane</keyword>
<name>A0A9W6DGL2_9FIRM</name>
<dbReference type="Proteomes" id="UP001144256">
    <property type="component" value="Unassembled WGS sequence"/>
</dbReference>
<keyword evidence="2" id="KW-1133">Transmembrane helix</keyword>
<keyword evidence="2" id="KW-0812">Transmembrane</keyword>
<organism evidence="4 5">
    <name type="scientific">Vallitalea longa</name>
    <dbReference type="NCBI Taxonomy" id="2936439"/>
    <lineage>
        <taxon>Bacteria</taxon>
        <taxon>Bacillati</taxon>
        <taxon>Bacillota</taxon>
        <taxon>Clostridia</taxon>
        <taxon>Lachnospirales</taxon>
        <taxon>Vallitaleaceae</taxon>
        <taxon>Vallitalea</taxon>
    </lineage>
</organism>
<protein>
    <submittedName>
        <fullName evidence="4">Glycosyl transferase</fullName>
    </submittedName>
</protein>
<accession>A0A9W6DGL2</accession>
<dbReference type="PANTHER" id="PTHR30576:SF0">
    <property type="entry name" value="UNDECAPRENYL-PHOSPHATE N-ACETYLGALACTOSAMINYL 1-PHOSPHATE TRANSFERASE-RELATED"/>
    <property type="match status" value="1"/>
</dbReference>
<evidence type="ECO:0000256" key="2">
    <source>
        <dbReference type="SAM" id="Phobius"/>
    </source>
</evidence>
<dbReference type="AlphaFoldDB" id="A0A9W6DGL2"/>
<dbReference type="EMBL" id="BRLB01000021">
    <property type="protein sequence ID" value="GKX31755.1"/>
    <property type="molecule type" value="Genomic_DNA"/>
</dbReference>
<feature type="domain" description="Bacterial sugar transferase" evidence="3">
    <location>
        <begin position="35"/>
        <end position="228"/>
    </location>
</feature>
<evidence type="ECO:0000259" key="3">
    <source>
        <dbReference type="Pfam" id="PF02397"/>
    </source>
</evidence>
<reference evidence="4" key="1">
    <citation type="submission" date="2022-06" db="EMBL/GenBank/DDBJ databases">
        <title>Vallitalea longa sp. nov., an anaerobic bacterium isolated from marine sediment.</title>
        <authorList>
            <person name="Hirano S."/>
            <person name="Terahara T."/>
            <person name="Mori K."/>
            <person name="Hamada M."/>
            <person name="Matsumoto R."/>
            <person name="Kobayashi T."/>
        </authorList>
    </citation>
    <scope>NUCLEOTIDE SEQUENCE</scope>
    <source>
        <strain evidence="4">SH18-1</strain>
    </source>
</reference>
<evidence type="ECO:0000313" key="5">
    <source>
        <dbReference type="Proteomes" id="UP001144256"/>
    </source>
</evidence>
<proteinExistence type="inferred from homology"/>
<dbReference type="Pfam" id="PF02397">
    <property type="entry name" value="Bac_transf"/>
    <property type="match status" value="1"/>
</dbReference>
<evidence type="ECO:0000313" key="4">
    <source>
        <dbReference type="EMBL" id="GKX31755.1"/>
    </source>
</evidence>
<evidence type="ECO:0000256" key="1">
    <source>
        <dbReference type="ARBA" id="ARBA00006464"/>
    </source>
</evidence>
<feature type="transmembrane region" description="Helical" evidence="2">
    <location>
        <begin position="37"/>
        <end position="61"/>
    </location>
</feature>
<comment type="similarity">
    <text evidence="1">Belongs to the bacterial sugar transferase family.</text>
</comment>
<keyword evidence="5" id="KW-1185">Reference proteome</keyword>
<dbReference type="GO" id="GO:0016780">
    <property type="term" value="F:phosphotransferase activity, for other substituted phosphate groups"/>
    <property type="evidence" value="ECO:0007669"/>
    <property type="project" value="TreeGrafter"/>
</dbReference>
<dbReference type="InterPro" id="IPR003362">
    <property type="entry name" value="Bact_transf"/>
</dbReference>
<keyword evidence="4" id="KW-0808">Transferase</keyword>
<gene>
    <name evidence="4" type="ORF">SH1V18_42350</name>
</gene>
<sequence length="240" mass="27862">MLLRKWDDLPSNMKNASVKEYYDILCKKRFSLLLKRIFDIIFAILIFIVLSPIFIVLSIIIKIDSKGPIMFRQVRITQYGKPFRIYKFRTMVVNAEKLGSQVTTKNDVRVTRVGKFLRKYRLDEFPQLFNIITGDMSFVGTRPEVSKYVERYTEKMIATLLLPAGVTSEASIQYKDEELVLTLAEAANETYVKKVLPEKMKYNLRSIEAFSFLGDIRTMIRTVVVVVKKHDIKLNVDING</sequence>
<comment type="caution">
    <text evidence="4">The sequence shown here is derived from an EMBL/GenBank/DDBJ whole genome shotgun (WGS) entry which is preliminary data.</text>
</comment>